<dbReference type="InterPro" id="IPR014198">
    <property type="entry name" value="Spore_III_AB"/>
</dbReference>
<evidence type="ECO:0000313" key="3">
    <source>
        <dbReference type="Proteomes" id="UP000280696"/>
    </source>
</evidence>
<evidence type="ECO:0000313" key="2">
    <source>
        <dbReference type="EMBL" id="RKI93571.1"/>
    </source>
</evidence>
<proteinExistence type="predicted"/>
<organism evidence="2 3">
    <name type="scientific">Parablautia intestinalis</name>
    <dbReference type="NCBI Taxonomy" id="2320100"/>
    <lineage>
        <taxon>Bacteria</taxon>
        <taxon>Bacillati</taxon>
        <taxon>Bacillota</taxon>
        <taxon>Clostridia</taxon>
        <taxon>Lachnospirales</taxon>
        <taxon>Lachnospiraceae</taxon>
        <taxon>Parablautia</taxon>
    </lineage>
</organism>
<dbReference type="Proteomes" id="UP000280696">
    <property type="component" value="Unassembled WGS sequence"/>
</dbReference>
<dbReference type="EMBL" id="RAYQ01000002">
    <property type="protein sequence ID" value="RKI93571.1"/>
    <property type="molecule type" value="Genomic_DNA"/>
</dbReference>
<sequence length="171" mass="19515">MLHLAGCILVMAGCTGFTAGICKDGAKRLFLLKQIRIVYENMKYYIAYQKAAIPEALWRLSENNEEPFRGAFKKIYREVYEEGRNFPLTWQRHMGEVLENQPLTIKEKKFVLDFPSCLGFMEENAQAMALDGLLREINLHIEELEAERKGKNKMIMSLGVGAGVLLSILLL</sequence>
<gene>
    <name evidence="2" type="ORF">D7V94_02415</name>
</gene>
<name>A0A3A9B1C8_9FIRM</name>
<accession>A0A3A9B1C8</accession>
<evidence type="ECO:0008006" key="4">
    <source>
        <dbReference type="Google" id="ProtNLM"/>
    </source>
</evidence>
<keyword evidence="1" id="KW-0175">Coiled coil</keyword>
<evidence type="ECO:0000256" key="1">
    <source>
        <dbReference type="SAM" id="Coils"/>
    </source>
</evidence>
<protein>
    <recommendedName>
        <fullName evidence="4">Stage III sporulation protein AB</fullName>
    </recommendedName>
</protein>
<keyword evidence="3" id="KW-1185">Reference proteome</keyword>
<comment type="caution">
    <text evidence="2">The sequence shown here is derived from an EMBL/GenBank/DDBJ whole genome shotgun (WGS) entry which is preliminary data.</text>
</comment>
<dbReference type="Pfam" id="PF09548">
    <property type="entry name" value="Spore_III_AB"/>
    <property type="match status" value="1"/>
</dbReference>
<feature type="coiled-coil region" evidence="1">
    <location>
        <begin position="127"/>
        <end position="154"/>
    </location>
</feature>
<reference evidence="2 3" key="1">
    <citation type="submission" date="2018-09" db="EMBL/GenBank/DDBJ databases">
        <title>Murine metabolic-syndrome-specific gut microbial biobank.</title>
        <authorList>
            <person name="Liu C."/>
        </authorList>
    </citation>
    <scope>NUCLEOTIDE SEQUENCE [LARGE SCALE GENOMIC DNA]</scope>
    <source>
        <strain evidence="2 3">0.1xD8-82</strain>
    </source>
</reference>
<dbReference type="OrthoDB" id="1779801at2"/>
<dbReference type="RefSeq" id="WP_120466436.1">
    <property type="nucleotide sequence ID" value="NZ_RAYQ01000002.1"/>
</dbReference>
<dbReference type="AlphaFoldDB" id="A0A3A9B1C8"/>